<protein>
    <submittedName>
        <fullName evidence="7">ABC transporter permease</fullName>
    </submittedName>
</protein>
<sequence length="350" mass="37568">MFAAVFGSVEQGIIYAIMALGVYISFRVLDFPDLTVDGSFVTGAGVAATMIISGYNPVVATLVAIVIGFLAGCVTGLLHTKGKINALLSGILMMIALYSINLRIMGLTSPNSIGRPNIPLLNAETMFSKFKSFGSPLGIDTAINKFFSNLGFQYLPSTWGTLFIMIIIVLIIKFIVDWFLKTEVGLAIRATGDNKKMIRSLSANTDTLIIVGLGFSNALVAFSGALIAQYAKFADIGMGIGMIIIGLASVIIGEAIFGTKTILRTTFAVIAGAIIYRIVLGLALRVDFLDTGDMKIITAVIVIGALILPQFFEKKREKSRKAKRHAERLVEQKHSLMKEGNTVAKAQSGQ</sequence>
<dbReference type="PANTHER" id="PTHR32196:SF69">
    <property type="entry name" value="BRANCHED-CHAIN AMINO ACID TRANSPORT SYSTEM, PERMEASE PROTEIN"/>
    <property type="match status" value="1"/>
</dbReference>
<gene>
    <name evidence="7" type="ORF">PB01_19055</name>
</gene>
<keyword evidence="8" id="KW-1185">Reference proteome</keyword>
<comment type="subcellular location">
    <subcellularLocation>
        <location evidence="1">Cell membrane</location>
        <topology evidence="1">Multi-pass membrane protein</topology>
    </subcellularLocation>
</comment>
<evidence type="ECO:0000256" key="3">
    <source>
        <dbReference type="ARBA" id="ARBA00022692"/>
    </source>
</evidence>
<keyword evidence="4 6" id="KW-1133">Transmembrane helix</keyword>
<feature type="transmembrane region" description="Helical" evidence="6">
    <location>
        <begin position="236"/>
        <end position="258"/>
    </location>
</feature>
<feature type="transmembrane region" description="Helical" evidence="6">
    <location>
        <begin position="12"/>
        <end position="29"/>
    </location>
</feature>
<feature type="transmembrane region" description="Helical" evidence="6">
    <location>
        <begin position="159"/>
        <end position="180"/>
    </location>
</feature>
<evidence type="ECO:0000256" key="1">
    <source>
        <dbReference type="ARBA" id="ARBA00004651"/>
    </source>
</evidence>
<reference evidence="7 8" key="1">
    <citation type="submission" date="2018-07" db="EMBL/GenBank/DDBJ databases">
        <title>Complete genome sequence of Psychrobacillus sp. PB01, isolated from iceberg, and comparative genome analysis of Psychrobacillus strains.</title>
        <authorList>
            <person name="Lee P.C."/>
        </authorList>
    </citation>
    <scope>NUCLEOTIDE SEQUENCE [LARGE SCALE GENOMIC DNA]</scope>
    <source>
        <strain evidence="7 8">PB01</strain>
    </source>
</reference>
<proteinExistence type="predicted"/>
<evidence type="ECO:0000256" key="4">
    <source>
        <dbReference type="ARBA" id="ARBA00022989"/>
    </source>
</evidence>
<feature type="transmembrane region" description="Helical" evidence="6">
    <location>
        <begin position="85"/>
        <end position="104"/>
    </location>
</feature>
<dbReference type="PANTHER" id="PTHR32196">
    <property type="entry name" value="ABC TRANSPORTER PERMEASE PROTEIN YPHD-RELATED-RELATED"/>
    <property type="match status" value="1"/>
</dbReference>
<dbReference type="CDD" id="cd06574">
    <property type="entry name" value="TM_PBP1_branched-chain-AA_like"/>
    <property type="match status" value="1"/>
</dbReference>
<evidence type="ECO:0000256" key="5">
    <source>
        <dbReference type="ARBA" id="ARBA00023136"/>
    </source>
</evidence>
<dbReference type="KEGG" id="psyo:PB01_19055"/>
<dbReference type="GO" id="GO:0022857">
    <property type="term" value="F:transmembrane transporter activity"/>
    <property type="evidence" value="ECO:0007669"/>
    <property type="project" value="InterPro"/>
</dbReference>
<evidence type="ECO:0000313" key="8">
    <source>
        <dbReference type="Proteomes" id="UP000325517"/>
    </source>
</evidence>
<evidence type="ECO:0000256" key="2">
    <source>
        <dbReference type="ARBA" id="ARBA00022475"/>
    </source>
</evidence>
<dbReference type="RefSeq" id="WP_151701605.1">
    <property type="nucleotide sequence ID" value="NZ_CP031223.1"/>
</dbReference>
<evidence type="ECO:0000256" key="6">
    <source>
        <dbReference type="SAM" id="Phobius"/>
    </source>
</evidence>
<dbReference type="GO" id="GO:0005886">
    <property type="term" value="C:plasma membrane"/>
    <property type="evidence" value="ECO:0007669"/>
    <property type="project" value="UniProtKB-SubCell"/>
</dbReference>
<feature type="transmembrane region" description="Helical" evidence="6">
    <location>
        <begin position="265"/>
        <end position="284"/>
    </location>
</feature>
<feature type="transmembrane region" description="Helical" evidence="6">
    <location>
        <begin position="296"/>
        <end position="312"/>
    </location>
</feature>
<dbReference type="AlphaFoldDB" id="A0A5J6SRU8"/>
<feature type="transmembrane region" description="Helical" evidence="6">
    <location>
        <begin position="58"/>
        <end position="78"/>
    </location>
</feature>
<dbReference type="EMBL" id="CP031223">
    <property type="protein sequence ID" value="QFG00726.1"/>
    <property type="molecule type" value="Genomic_DNA"/>
</dbReference>
<dbReference type="Pfam" id="PF02653">
    <property type="entry name" value="BPD_transp_2"/>
    <property type="match status" value="1"/>
</dbReference>
<organism evidence="7 8">
    <name type="scientific">Psychrobacillus glaciei</name>
    <dbReference type="NCBI Taxonomy" id="2283160"/>
    <lineage>
        <taxon>Bacteria</taxon>
        <taxon>Bacillati</taxon>
        <taxon>Bacillota</taxon>
        <taxon>Bacilli</taxon>
        <taxon>Bacillales</taxon>
        <taxon>Bacillaceae</taxon>
        <taxon>Psychrobacillus</taxon>
    </lineage>
</organism>
<dbReference type="Proteomes" id="UP000325517">
    <property type="component" value="Chromosome"/>
</dbReference>
<keyword evidence="5 6" id="KW-0472">Membrane</keyword>
<keyword evidence="2" id="KW-1003">Cell membrane</keyword>
<dbReference type="OrthoDB" id="9778389at2"/>
<keyword evidence="3 6" id="KW-0812">Transmembrane</keyword>
<accession>A0A5J6SRU8</accession>
<dbReference type="InterPro" id="IPR001851">
    <property type="entry name" value="ABC_transp_permease"/>
</dbReference>
<name>A0A5J6SRU8_9BACI</name>
<evidence type="ECO:0000313" key="7">
    <source>
        <dbReference type="EMBL" id="QFG00726.1"/>
    </source>
</evidence>
<feature type="transmembrane region" description="Helical" evidence="6">
    <location>
        <begin position="207"/>
        <end position="230"/>
    </location>
</feature>